<dbReference type="GO" id="GO:0010494">
    <property type="term" value="C:cytoplasmic stress granule"/>
    <property type="evidence" value="ECO:0007669"/>
    <property type="project" value="UniProtKB-SubCell"/>
</dbReference>
<keyword evidence="8" id="KW-1185">Reference proteome</keyword>
<evidence type="ECO:0000256" key="5">
    <source>
        <dbReference type="SAM" id="Coils"/>
    </source>
</evidence>
<dbReference type="Pfam" id="PF18336">
    <property type="entry name" value="Tudor_FRX1"/>
    <property type="match status" value="1"/>
</dbReference>
<dbReference type="GO" id="GO:0043488">
    <property type="term" value="P:regulation of mRNA stability"/>
    <property type="evidence" value="ECO:0007669"/>
    <property type="project" value="TreeGrafter"/>
</dbReference>
<evidence type="ECO:0000256" key="3">
    <source>
        <dbReference type="ARBA" id="ARBA00034103"/>
    </source>
</evidence>
<dbReference type="GO" id="GO:0045727">
    <property type="term" value="P:positive regulation of translation"/>
    <property type="evidence" value="ECO:0007669"/>
    <property type="project" value="TreeGrafter"/>
</dbReference>
<dbReference type="GO" id="GO:0005634">
    <property type="term" value="C:nucleus"/>
    <property type="evidence" value="ECO:0007669"/>
    <property type="project" value="TreeGrafter"/>
</dbReference>
<keyword evidence="2" id="KW-0770">Synapse</keyword>
<gene>
    <name evidence="9" type="primary">LOC116294083</name>
</gene>
<dbReference type="CDD" id="cd22427">
    <property type="entry name" value="KH_I_FMR1_FXR_rpt3"/>
    <property type="match status" value="1"/>
</dbReference>
<evidence type="ECO:0000256" key="2">
    <source>
        <dbReference type="ARBA" id="ARBA00023018"/>
    </source>
</evidence>
<dbReference type="CDD" id="cd22425">
    <property type="entry name" value="KH_I_FMR1_FXR_rpt1"/>
    <property type="match status" value="1"/>
</dbReference>
<dbReference type="GO" id="GO:0048513">
    <property type="term" value="P:animal organ development"/>
    <property type="evidence" value="ECO:0007669"/>
    <property type="project" value="TreeGrafter"/>
</dbReference>
<protein>
    <submittedName>
        <fullName evidence="9">Synaptic functional regulator FMR1-like</fullName>
    </submittedName>
</protein>
<feature type="compositionally biased region" description="Polar residues" evidence="6">
    <location>
        <begin position="573"/>
        <end position="596"/>
    </location>
</feature>
<dbReference type="GO" id="GO:0045202">
    <property type="term" value="C:synapse"/>
    <property type="evidence" value="ECO:0007669"/>
    <property type="project" value="UniProtKB-SubCell"/>
</dbReference>
<dbReference type="Pfam" id="PF05641">
    <property type="entry name" value="Agenet"/>
    <property type="match status" value="1"/>
</dbReference>
<reference evidence="9" key="1">
    <citation type="submission" date="2025-08" db="UniProtKB">
        <authorList>
            <consortium name="RefSeq"/>
        </authorList>
    </citation>
    <scope>IDENTIFICATION</scope>
    <source>
        <tissue evidence="9">Tentacle</tissue>
    </source>
</reference>
<dbReference type="SUPFAM" id="SSF54791">
    <property type="entry name" value="Eukaryotic type KH-domain (KH-domain type I)"/>
    <property type="match status" value="2"/>
</dbReference>
<evidence type="ECO:0000256" key="4">
    <source>
        <dbReference type="PROSITE-ProRule" id="PRU00117"/>
    </source>
</evidence>
<name>A0A6P8HXS9_ACTTE</name>
<evidence type="ECO:0000259" key="7">
    <source>
        <dbReference type="PROSITE" id="PS51641"/>
    </source>
</evidence>
<dbReference type="Gene3D" id="2.30.30.140">
    <property type="match status" value="2"/>
</dbReference>
<sequence length="700" mass="78812">MEELAVEVCGKNGAYYKGYVRNIHQDQVSVALEHDLNNPKRVSYEEVRLPPSTTQRKDLYVDDEVEIFSRANDDEPCGWWPARIGLKKGEFYVVQYNGWDATFNEIVPRERIRPVNTNGPISRNMYYKVMIDVAPDLRAICKDESCHREFKRQCNAACVGFNDNLNVLVVLSRSELPVKRAAMLSEMHFRSLRTKMLLQSWTDETARQLEMAKKQMGVCDKLRLPEHLMGLAIGAQGANIQQARKLPGIISIEVDEENCTFYICGENEPSISEAKRLLEFAEEIVYVPKPLVGKVIGKNGRIIQDMVDRSGVTRVKIEPPVENETEEEKSAKKEVSFLFVGTKECIENCRMMLDYHLAHLKEVENMKKEKEQLDQQLQSMGINPPLGPSYIPTPAEMRSGTNLVIATHDPSVVGSRDRSLTTDSYGGDLNEAMSISTNPGQKGKTNTTLRIRSSSESENTESGRLSTQAPNKRSTTPTSELKDIREEAEEHDYNSKNGHKDSGNKNSHGKKPSPWFMGPRKRSNSDGKDDRYDTRNGYGRGHPSRTDNRQGGQGKTQSRHQQQMGRPRGNSGGTQQLRPSSGSLAQNWRNPDNGSSMRRKSDDEKLTADANSKQEAKKNDEKTEDKSATEGQSKTPREKKTENGDVTSQGSKPEKEAAKSEEDKKESNSNPEQTIKTDDKQETKRESSESKSKQESEVQN</sequence>
<dbReference type="Pfam" id="PF17904">
    <property type="entry name" value="KH_9"/>
    <property type="match status" value="1"/>
</dbReference>
<dbReference type="FunCoup" id="A0A6P8HXS9">
    <property type="interactions" value="2121"/>
</dbReference>
<dbReference type="GO" id="GO:0051028">
    <property type="term" value="P:mRNA transport"/>
    <property type="evidence" value="ECO:0007669"/>
    <property type="project" value="TreeGrafter"/>
</dbReference>
<keyword evidence="4" id="KW-0694">RNA-binding</keyword>
<dbReference type="FunFam" id="2.30.30.140:FF:000103">
    <property type="entry name" value="Fmr1, isoform J"/>
    <property type="match status" value="1"/>
</dbReference>
<feature type="compositionally biased region" description="Polar residues" evidence="6">
    <location>
        <begin position="555"/>
        <end position="564"/>
    </location>
</feature>
<feature type="compositionally biased region" description="Basic and acidic residues" evidence="6">
    <location>
        <begin position="675"/>
        <end position="700"/>
    </location>
</feature>
<feature type="compositionally biased region" description="Basic and acidic residues" evidence="6">
    <location>
        <begin position="523"/>
        <end position="534"/>
    </location>
</feature>
<dbReference type="InterPro" id="IPR040472">
    <property type="entry name" value="FMRP_KH0"/>
</dbReference>
<dbReference type="InterPro" id="IPR036612">
    <property type="entry name" value="KH_dom_type_1_sf"/>
</dbReference>
<dbReference type="InterPro" id="IPR004088">
    <property type="entry name" value="KH_dom_type_1"/>
</dbReference>
<evidence type="ECO:0000313" key="8">
    <source>
        <dbReference type="Proteomes" id="UP000515163"/>
    </source>
</evidence>
<feature type="compositionally biased region" description="Basic and acidic residues" evidence="6">
    <location>
        <begin position="491"/>
        <end position="503"/>
    </location>
</feature>
<comment type="subcellular location">
    <subcellularLocation>
        <location evidence="1">Cytoplasm</location>
        <location evidence="1">Stress granule</location>
    </subcellularLocation>
    <subcellularLocation>
        <location evidence="3">Synapse</location>
    </subcellularLocation>
</comment>
<dbReference type="FunFam" id="3.30.1370.10:FF:000054">
    <property type="entry name" value="Fragile X mental retardation protein 1"/>
    <property type="match status" value="1"/>
</dbReference>
<dbReference type="CDD" id="cd20402">
    <property type="entry name" value="Tudor_Agenet_FMRP-like_rpt1"/>
    <property type="match status" value="1"/>
</dbReference>
<organism evidence="8 9">
    <name type="scientific">Actinia tenebrosa</name>
    <name type="common">Australian red waratah sea anemone</name>
    <dbReference type="NCBI Taxonomy" id="6105"/>
    <lineage>
        <taxon>Eukaryota</taxon>
        <taxon>Metazoa</taxon>
        <taxon>Cnidaria</taxon>
        <taxon>Anthozoa</taxon>
        <taxon>Hexacorallia</taxon>
        <taxon>Actiniaria</taxon>
        <taxon>Actiniidae</taxon>
        <taxon>Actinia</taxon>
    </lineage>
</organism>
<proteinExistence type="predicted"/>
<dbReference type="PROSITE" id="PS51641">
    <property type="entry name" value="AGENET_LIKE"/>
    <property type="match status" value="1"/>
</dbReference>
<dbReference type="GO" id="GO:0045182">
    <property type="term" value="F:translation regulator activity"/>
    <property type="evidence" value="ECO:0007669"/>
    <property type="project" value="TreeGrafter"/>
</dbReference>
<dbReference type="GeneID" id="116294083"/>
<dbReference type="AlphaFoldDB" id="A0A6P8HXS9"/>
<evidence type="ECO:0000313" key="9">
    <source>
        <dbReference type="RefSeq" id="XP_031557475.1"/>
    </source>
</evidence>
<dbReference type="Proteomes" id="UP000515163">
    <property type="component" value="Unplaced"/>
</dbReference>
<dbReference type="OrthoDB" id="424249at2759"/>
<dbReference type="PROSITE" id="PS50084">
    <property type="entry name" value="KH_TYPE_1"/>
    <property type="match status" value="2"/>
</dbReference>
<dbReference type="Gene3D" id="3.30.1370.10">
    <property type="entry name" value="K Homology domain, type 1"/>
    <property type="match status" value="2"/>
</dbReference>
<keyword evidence="5" id="KW-0175">Coiled coil</keyword>
<feature type="compositionally biased region" description="Basic and acidic residues" evidence="6">
    <location>
        <begin position="652"/>
        <end position="667"/>
    </location>
</feature>
<feature type="compositionally biased region" description="Basic and acidic residues" evidence="6">
    <location>
        <begin position="599"/>
        <end position="628"/>
    </location>
</feature>
<feature type="region of interest" description="Disordered" evidence="6">
    <location>
        <begin position="410"/>
        <end position="700"/>
    </location>
</feature>
<dbReference type="InterPro" id="IPR008395">
    <property type="entry name" value="Agenet-like_dom"/>
</dbReference>
<dbReference type="Pfam" id="PF00013">
    <property type="entry name" value="KH_1"/>
    <property type="match status" value="1"/>
</dbReference>
<dbReference type="InterPro" id="IPR040148">
    <property type="entry name" value="FMR1"/>
</dbReference>
<evidence type="ECO:0000256" key="1">
    <source>
        <dbReference type="ARBA" id="ARBA00004210"/>
    </source>
</evidence>
<dbReference type="PANTHER" id="PTHR10603">
    <property type="entry name" value="FRAGILE X MENTAL RETARDATION SYNDROME-RELATED PROTEIN"/>
    <property type="match status" value="1"/>
</dbReference>
<dbReference type="GO" id="GO:0003730">
    <property type="term" value="F:mRNA 3'-UTR binding"/>
    <property type="evidence" value="ECO:0007669"/>
    <property type="project" value="TreeGrafter"/>
</dbReference>
<dbReference type="InterPro" id="IPR004087">
    <property type="entry name" value="KH_dom"/>
</dbReference>
<dbReference type="CDD" id="cd22426">
    <property type="entry name" value="KH_I_FMR1_FXR_rpt2"/>
    <property type="match status" value="1"/>
</dbReference>
<accession>A0A6P8HXS9</accession>
<dbReference type="SMART" id="SM00322">
    <property type="entry name" value="KH"/>
    <property type="match status" value="2"/>
</dbReference>
<dbReference type="PANTHER" id="PTHR10603:SF7">
    <property type="entry name" value="FRAGILE X MESSENGER RIBONUCLEOPROTEIN 1 HOMOLOG"/>
    <property type="match status" value="1"/>
</dbReference>
<evidence type="ECO:0000256" key="6">
    <source>
        <dbReference type="SAM" id="MobiDB-lite"/>
    </source>
</evidence>
<feature type="domain" description="Agenet-like" evidence="7">
    <location>
        <begin position="63"/>
        <end position="115"/>
    </location>
</feature>
<dbReference type="RefSeq" id="XP_031557475.1">
    <property type="nucleotide sequence ID" value="XM_031701615.1"/>
</dbReference>
<dbReference type="InterPro" id="IPR041560">
    <property type="entry name" value="Tudor_FRM1"/>
</dbReference>
<dbReference type="KEGG" id="aten:116294083"/>
<feature type="compositionally biased region" description="Polar residues" evidence="6">
    <location>
        <begin position="433"/>
        <end position="479"/>
    </location>
</feature>
<feature type="coiled-coil region" evidence="5">
    <location>
        <begin position="356"/>
        <end position="383"/>
    </location>
</feature>
<dbReference type="InParanoid" id="A0A6P8HXS9"/>